<dbReference type="AlphaFoldDB" id="A0A7C3UZB4"/>
<evidence type="ECO:0000313" key="1">
    <source>
        <dbReference type="EMBL" id="HGF33961.1"/>
    </source>
</evidence>
<reference evidence="1" key="1">
    <citation type="journal article" date="2020" name="mSystems">
        <title>Genome- and Community-Level Interaction Insights into Carbon Utilization and Element Cycling Functions of Hydrothermarchaeota in Hydrothermal Sediment.</title>
        <authorList>
            <person name="Zhou Z."/>
            <person name="Liu Y."/>
            <person name="Xu W."/>
            <person name="Pan J."/>
            <person name="Luo Z.H."/>
            <person name="Li M."/>
        </authorList>
    </citation>
    <scope>NUCLEOTIDE SEQUENCE [LARGE SCALE GENOMIC DNA]</scope>
    <source>
        <strain evidence="1">SpSt-897</strain>
    </source>
</reference>
<comment type="caution">
    <text evidence="1">The sequence shown here is derived from an EMBL/GenBank/DDBJ whole genome shotgun (WGS) entry which is preliminary data.</text>
</comment>
<protein>
    <submittedName>
        <fullName evidence="1">Uncharacterized protein</fullName>
    </submittedName>
</protein>
<sequence>MAERLGIAINPHILALLFRAGAVIHGNHGFAVRLMEDGLPEDYILLDCDYNRNCGQFWMVFCRKDDPLPGTINWLNPVYEKDERDETNP</sequence>
<accession>A0A7C3UZB4</accession>
<name>A0A7C3UZB4_9BACT</name>
<gene>
    <name evidence="1" type="ORF">ENW96_06165</name>
</gene>
<organism evidence="1">
    <name type="scientific">Desulfobacca acetoxidans</name>
    <dbReference type="NCBI Taxonomy" id="60893"/>
    <lineage>
        <taxon>Bacteria</taxon>
        <taxon>Pseudomonadati</taxon>
        <taxon>Thermodesulfobacteriota</taxon>
        <taxon>Desulfobaccia</taxon>
        <taxon>Desulfobaccales</taxon>
        <taxon>Desulfobaccaceae</taxon>
        <taxon>Desulfobacca</taxon>
    </lineage>
</organism>
<dbReference type="EMBL" id="DTMF01000156">
    <property type="protein sequence ID" value="HGF33961.1"/>
    <property type="molecule type" value="Genomic_DNA"/>
</dbReference>
<proteinExistence type="predicted"/>